<keyword evidence="5" id="KW-0472">Membrane</keyword>
<dbReference type="Gene3D" id="1.10.287.950">
    <property type="entry name" value="Methyl-accepting chemotaxis protein"/>
    <property type="match status" value="1"/>
</dbReference>
<feature type="transmembrane region" description="Helical" evidence="5">
    <location>
        <begin position="320"/>
        <end position="342"/>
    </location>
</feature>
<dbReference type="SUPFAM" id="SSF58104">
    <property type="entry name" value="Methyl-accepting chemotaxis protein (MCP) signaling domain"/>
    <property type="match status" value="1"/>
</dbReference>
<feature type="domain" description="Methyl-accepting transducer" evidence="6">
    <location>
        <begin position="407"/>
        <end position="632"/>
    </location>
</feature>
<evidence type="ECO:0000259" key="7">
    <source>
        <dbReference type="PROSITE" id="PS50885"/>
    </source>
</evidence>
<dbReference type="Gene3D" id="6.10.340.10">
    <property type="match status" value="1"/>
</dbReference>
<dbReference type="Proteomes" id="UP001209257">
    <property type="component" value="Unassembled WGS sequence"/>
</dbReference>
<dbReference type="PANTHER" id="PTHR32089">
    <property type="entry name" value="METHYL-ACCEPTING CHEMOTAXIS PROTEIN MCPB"/>
    <property type="match status" value="1"/>
</dbReference>
<feature type="domain" description="HAMP" evidence="7">
    <location>
        <begin position="339"/>
        <end position="391"/>
    </location>
</feature>
<comment type="caution">
    <text evidence="8">The sequence shown here is derived from an EMBL/GenBank/DDBJ whole genome shotgun (WGS) entry which is preliminary data.</text>
</comment>
<comment type="subcellular location">
    <subcellularLocation>
        <location evidence="1">Membrane</location>
    </subcellularLocation>
</comment>
<evidence type="ECO:0000256" key="3">
    <source>
        <dbReference type="ARBA" id="ARBA00029447"/>
    </source>
</evidence>
<sequence>MQLNVVNKISLGFALFGCLLLLTSILSYFGLSDIRQSAVDVVDNKMPVQSTVVSVKTEILSLATITANGYHVNSLAELQANRERFESLAEPFLIHMNQLQQSMTTASAAQSAIDGSKAYVAESNAMYTALEQKLRLIERIAEQLEGVLMSADEASALMLDLSYLEADGPGIQTLIGAGTNIDNKLLTMNTAIGELAATNDETATQNIVADLEYQFSNLKVDKDYLNRLAEGVDDGGTVAAFNNEYQALITQLTGDEGLISLQQSKLAQIAAAASHRDAANQALENALADINGLFQNVSQSTLAGQNEILQTVQENLVRNLIVAVTGLLAAVVLAVFATRSIARPLTKINRGLTQLSQGDLTTKLDQSGKDEFAVLAARVNSLTDSLRELVGNILEQEIKLMAITKESVSLGERSLRDVDAQRQQVQTTSKNTQVVQDTSRSNLTQINVAMEELHTVTEQSRAIADLVADSRRQVDSQAKQAETSATVIHRLEENSSRIGSILDVIKTIAEQTNLLALNAAIEAARAGEQGRGFAVVADEVRTLANRTHASTEEIETMIDSLQQDAKEAVGAIETGRQQANQGVEITRQVSEQVEGIRHIIVKLSQINQDIVKDTREQDGLLADVATSLTTIVELAESSANSTRQANQSTAQLDEQMESLKRAVERFQL</sequence>
<dbReference type="PROSITE" id="PS50885">
    <property type="entry name" value="HAMP"/>
    <property type="match status" value="1"/>
</dbReference>
<protein>
    <submittedName>
        <fullName evidence="8">Methyl-accepting chemotaxis protein</fullName>
    </submittedName>
</protein>
<dbReference type="PANTHER" id="PTHR32089:SF70">
    <property type="entry name" value="ENERGY TAXIS MODULATING METHYL ACCEPTING SENSORY TRANSDUCER"/>
    <property type="match status" value="1"/>
</dbReference>
<gene>
    <name evidence="8" type="ORF">OCL06_05250</name>
</gene>
<comment type="similarity">
    <text evidence="3">Belongs to the methyl-accepting chemotaxis (MCP) protein family.</text>
</comment>
<dbReference type="Pfam" id="PF00015">
    <property type="entry name" value="MCPsignal"/>
    <property type="match status" value="1"/>
</dbReference>
<dbReference type="PROSITE" id="PS50111">
    <property type="entry name" value="CHEMOTAXIS_TRANSDUC_2"/>
    <property type="match status" value="1"/>
</dbReference>
<evidence type="ECO:0000256" key="4">
    <source>
        <dbReference type="PROSITE-ProRule" id="PRU00284"/>
    </source>
</evidence>
<dbReference type="InterPro" id="IPR004089">
    <property type="entry name" value="MCPsignal_dom"/>
</dbReference>
<evidence type="ECO:0000259" key="6">
    <source>
        <dbReference type="PROSITE" id="PS50111"/>
    </source>
</evidence>
<reference evidence="9" key="1">
    <citation type="submission" date="2023-07" db="EMBL/GenBank/DDBJ databases">
        <title>Study on multiphase classification of strain Alteromonas salexigens isolated from the Yellow Sea.</title>
        <authorList>
            <person name="Sun L."/>
        </authorList>
    </citation>
    <scope>NUCLEOTIDE SEQUENCE [LARGE SCALE GENOMIC DNA]</scope>
    <source>
        <strain evidence="9">ASW11-19</strain>
    </source>
</reference>
<dbReference type="RefSeq" id="WP_262992692.1">
    <property type="nucleotide sequence ID" value="NZ_JAOTJC010000006.1"/>
</dbReference>
<evidence type="ECO:0000313" key="8">
    <source>
        <dbReference type="EMBL" id="MCU7554000.1"/>
    </source>
</evidence>
<name>A0ABT2VL17_9ALTE</name>
<proteinExistence type="inferred from homology"/>
<evidence type="ECO:0000256" key="1">
    <source>
        <dbReference type="ARBA" id="ARBA00004370"/>
    </source>
</evidence>
<evidence type="ECO:0000256" key="2">
    <source>
        <dbReference type="ARBA" id="ARBA00023224"/>
    </source>
</evidence>
<evidence type="ECO:0000313" key="9">
    <source>
        <dbReference type="Proteomes" id="UP001209257"/>
    </source>
</evidence>
<dbReference type="CDD" id="cd06225">
    <property type="entry name" value="HAMP"/>
    <property type="match status" value="1"/>
</dbReference>
<keyword evidence="2 4" id="KW-0807">Transducer</keyword>
<dbReference type="Pfam" id="PF00672">
    <property type="entry name" value="HAMP"/>
    <property type="match status" value="1"/>
</dbReference>
<keyword evidence="9" id="KW-1185">Reference proteome</keyword>
<dbReference type="SMART" id="SM00304">
    <property type="entry name" value="HAMP"/>
    <property type="match status" value="1"/>
</dbReference>
<dbReference type="EMBL" id="JAOTJC010000006">
    <property type="protein sequence ID" value="MCU7554000.1"/>
    <property type="molecule type" value="Genomic_DNA"/>
</dbReference>
<keyword evidence="5" id="KW-0812">Transmembrane</keyword>
<dbReference type="InterPro" id="IPR003660">
    <property type="entry name" value="HAMP_dom"/>
</dbReference>
<accession>A0ABT2VL17</accession>
<dbReference type="SMART" id="SM00283">
    <property type="entry name" value="MA"/>
    <property type="match status" value="1"/>
</dbReference>
<keyword evidence="5" id="KW-1133">Transmembrane helix</keyword>
<evidence type="ECO:0000256" key="5">
    <source>
        <dbReference type="SAM" id="Phobius"/>
    </source>
</evidence>
<organism evidence="8 9">
    <name type="scientific">Alteromonas salexigens</name>
    <dbReference type="NCBI Taxonomy" id="2982530"/>
    <lineage>
        <taxon>Bacteria</taxon>
        <taxon>Pseudomonadati</taxon>
        <taxon>Pseudomonadota</taxon>
        <taxon>Gammaproteobacteria</taxon>
        <taxon>Alteromonadales</taxon>
        <taxon>Alteromonadaceae</taxon>
        <taxon>Alteromonas/Salinimonas group</taxon>
        <taxon>Alteromonas</taxon>
    </lineage>
</organism>